<evidence type="ECO:0000259" key="7">
    <source>
        <dbReference type="Pfam" id="PF00720"/>
    </source>
</evidence>
<protein>
    <submittedName>
        <fullName evidence="8">SSI family serine proteinase inhibitor</fullName>
    </submittedName>
</protein>
<evidence type="ECO:0000256" key="6">
    <source>
        <dbReference type="ARBA" id="ARBA00023157"/>
    </source>
</evidence>
<dbReference type="InterPro" id="IPR036819">
    <property type="entry name" value="Subtilisin_inhibitor-like_sf"/>
</dbReference>
<reference evidence="8 9" key="1">
    <citation type="submission" date="2024-09" db="EMBL/GenBank/DDBJ databases">
        <authorList>
            <person name="Sun Q."/>
            <person name="Mori K."/>
        </authorList>
    </citation>
    <scope>NUCLEOTIDE SEQUENCE [LARGE SCALE GENOMIC DNA]</scope>
    <source>
        <strain evidence="8 9">TISTR 1856</strain>
    </source>
</reference>
<sequence>MTRSPTAVAGDQLTVEVDDGSGTVTTWTLLCEAGPDGTTAVGGDHPDVAGACTAVTERAAAFAPVPKDRVCTMIYGGPQTARVTGTWAGATIDSSFKRTNGCEIARWNRMAALLQPGVPTSSGSGAV</sequence>
<dbReference type="Gene3D" id="3.30.350.10">
    <property type="entry name" value="Subtilisin inhibitor-like"/>
    <property type="match status" value="1"/>
</dbReference>
<accession>A0ABV5LSS2</accession>
<organism evidence="8 9">
    <name type="scientific">Kineococcus gynurae</name>
    <dbReference type="NCBI Taxonomy" id="452979"/>
    <lineage>
        <taxon>Bacteria</taxon>
        <taxon>Bacillati</taxon>
        <taxon>Actinomycetota</taxon>
        <taxon>Actinomycetes</taxon>
        <taxon>Kineosporiales</taxon>
        <taxon>Kineosporiaceae</taxon>
        <taxon>Kineococcus</taxon>
    </lineage>
</organism>
<dbReference type="Proteomes" id="UP001589748">
    <property type="component" value="Unassembled WGS sequence"/>
</dbReference>
<keyword evidence="6" id="KW-1015">Disulfide bond</keyword>
<comment type="similarity">
    <text evidence="2">Belongs to the protease inhibitor I16 (SSI) family.</text>
</comment>
<keyword evidence="3" id="KW-0964">Secreted</keyword>
<dbReference type="Pfam" id="PF00720">
    <property type="entry name" value="SSI"/>
    <property type="match status" value="1"/>
</dbReference>
<name>A0ABV5LSS2_9ACTN</name>
<proteinExistence type="inferred from homology"/>
<keyword evidence="9" id="KW-1185">Reference proteome</keyword>
<dbReference type="RefSeq" id="WP_380135110.1">
    <property type="nucleotide sequence ID" value="NZ_JBHLUI010000003.1"/>
</dbReference>
<gene>
    <name evidence="8" type="ORF">ACFFVI_09035</name>
</gene>
<dbReference type="SUPFAM" id="SSF55399">
    <property type="entry name" value="Subtilisin inhibitor"/>
    <property type="match status" value="1"/>
</dbReference>
<keyword evidence="4" id="KW-0646">Protease inhibitor</keyword>
<evidence type="ECO:0000313" key="8">
    <source>
        <dbReference type="EMBL" id="MFB9377114.1"/>
    </source>
</evidence>
<evidence type="ECO:0000256" key="5">
    <source>
        <dbReference type="ARBA" id="ARBA00022900"/>
    </source>
</evidence>
<dbReference type="EMBL" id="JBHMDM010000004">
    <property type="protein sequence ID" value="MFB9377114.1"/>
    <property type="molecule type" value="Genomic_DNA"/>
</dbReference>
<keyword evidence="5" id="KW-0722">Serine protease inhibitor</keyword>
<evidence type="ECO:0000256" key="4">
    <source>
        <dbReference type="ARBA" id="ARBA00022690"/>
    </source>
</evidence>
<feature type="domain" description="Subtilisin inhibitor" evidence="7">
    <location>
        <begin position="27"/>
        <end position="93"/>
    </location>
</feature>
<comment type="subcellular location">
    <subcellularLocation>
        <location evidence="1">Secreted</location>
    </subcellularLocation>
</comment>
<evidence type="ECO:0000256" key="1">
    <source>
        <dbReference type="ARBA" id="ARBA00004613"/>
    </source>
</evidence>
<evidence type="ECO:0000313" key="9">
    <source>
        <dbReference type="Proteomes" id="UP001589748"/>
    </source>
</evidence>
<comment type="caution">
    <text evidence="8">The sequence shown here is derived from an EMBL/GenBank/DDBJ whole genome shotgun (WGS) entry which is preliminary data.</text>
</comment>
<evidence type="ECO:0000256" key="2">
    <source>
        <dbReference type="ARBA" id="ARBA00010472"/>
    </source>
</evidence>
<evidence type="ECO:0000256" key="3">
    <source>
        <dbReference type="ARBA" id="ARBA00022525"/>
    </source>
</evidence>
<dbReference type="InterPro" id="IPR023549">
    <property type="entry name" value="Subtilisin_inhibitor"/>
</dbReference>